<feature type="region of interest" description="Disordered" evidence="1">
    <location>
        <begin position="1"/>
        <end position="22"/>
    </location>
</feature>
<sequence length="503" mass="55176">MNAPAPAAPSKTRTKRKSIDRQTKLAHLQLVSKYFDYSNYSLPRAEGIDRQTKLAHLQLVSKYFDYSNYSLPRAEGSQQPNPYRRAGHSFTEQTDEGMDAMDARPSATMTSRSFSRHQSRSSVVSNCSTPSLIDDHSDSEVSPDDDYQYHASTSQLWDSFWVAEDQPHDFEDPHHHDHDQPPKTPRKGRGAPKARYPALIPSPHIRRTKKASTINYDDDPLPPKPIEYTTIVQQPTLPAQQPPSLPKGRNVTSVAEKRRTIRAVKSSYSLFPKPHQASCTITSTTTTTTTKSSSATTTAPSSFVVPPPRTSSLPAAESPTPKPRKTSRPSPIHTHSAPIRLLSGATLIGTPSPALRTSSSFAMLPRTSTSSTRTMGGSLVSDPTTVKSTLPNFPSTNLADLVHPRSAPLPPCHRTPSSAAPSASFFDFDSSDSESDNGPPIARLVKSRRAATFKPASPRRSGDAPRPRRKSLVAWRAADDTEEHRARDVFGRMFGRGSRGHSS</sequence>
<organism evidence="2 3">
    <name type="scientific">Verticillium longisporum</name>
    <name type="common">Verticillium dahliae var. longisporum</name>
    <dbReference type="NCBI Taxonomy" id="100787"/>
    <lineage>
        <taxon>Eukaryota</taxon>
        <taxon>Fungi</taxon>
        <taxon>Dikarya</taxon>
        <taxon>Ascomycota</taxon>
        <taxon>Pezizomycotina</taxon>
        <taxon>Sordariomycetes</taxon>
        <taxon>Hypocreomycetidae</taxon>
        <taxon>Glomerellales</taxon>
        <taxon>Plectosphaerellaceae</taxon>
        <taxon>Verticillium</taxon>
    </lineage>
</organism>
<dbReference type="EMBL" id="JAEMWZ010000072">
    <property type="protein sequence ID" value="KAG7138487.1"/>
    <property type="molecule type" value="Genomic_DNA"/>
</dbReference>
<comment type="caution">
    <text evidence="2">The sequence shown here is derived from an EMBL/GenBank/DDBJ whole genome shotgun (WGS) entry which is preliminary data.</text>
</comment>
<dbReference type="OrthoDB" id="4775454at2759"/>
<evidence type="ECO:0000313" key="2">
    <source>
        <dbReference type="EMBL" id="KAG7138487.1"/>
    </source>
</evidence>
<feature type="region of interest" description="Disordered" evidence="1">
    <location>
        <begin position="282"/>
        <end position="340"/>
    </location>
</feature>
<dbReference type="Proteomes" id="UP000689129">
    <property type="component" value="Unassembled WGS sequence"/>
</dbReference>
<accession>A0A8I3ATC7</accession>
<feature type="compositionally biased region" description="Basic and acidic residues" evidence="1">
    <location>
        <begin position="167"/>
        <end position="181"/>
    </location>
</feature>
<proteinExistence type="predicted"/>
<evidence type="ECO:0000313" key="3">
    <source>
        <dbReference type="Proteomes" id="UP000689129"/>
    </source>
</evidence>
<feature type="region of interest" description="Disordered" evidence="1">
    <location>
        <begin position="411"/>
        <end position="503"/>
    </location>
</feature>
<reference evidence="2" key="1">
    <citation type="journal article" date="2021" name="Mol. Plant Pathol.">
        <title>A 20-kb lineage-specific genomic region tames virulence in pathogenic amphidiploid Verticillium longisporum.</title>
        <authorList>
            <person name="Harting R."/>
            <person name="Starke J."/>
            <person name="Kusch H."/>
            <person name="Poggeler S."/>
            <person name="Maurus I."/>
            <person name="Schluter R."/>
            <person name="Landesfeind M."/>
            <person name="Bulla I."/>
            <person name="Nowrousian M."/>
            <person name="de Jonge R."/>
            <person name="Stahlhut G."/>
            <person name="Hoff K.J."/>
            <person name="Asshauer K.P."/>
            <person name="Thurmer A."/>
            <person name="Stanke M."/>
            <person name="Daniel R."/>
            <person name="Morgenstern B."/>
            <person name="Thomma B.P.H.J."/>
            <person name="Kronstad J.W."/>
            <person name="Braus-Stromeyer S.A."/>
            <person name="Braus G.H."/>
        </authorList>
    </citation>
    <scope>NUCLEOTIDE SEQUENCE</scope>
    <source>
        <strain evidence="2">Vl32</strain>
    </source>
</reference>
<feature type="region of interest" description="Disordered" evidence="1">
    <location>
        <begin position="71"/>
        <end position="147"/>
    </location>
</feature>
<feature type="region of interest" description="Disordered" evidence="1">
    <location>
        <begin position="167"/>
        <end position="197"/>
    </location>
</feature>
<protein>
    <submittedName>
        <fullName evidence="2">Uncharacterized protein</fullName>
    </submittedName>
</protein>
<evidence type="ECO:0000256" key="1">
    <source>
        <dbReference type="SAM" id="MobiDB-lite"/>
    </source>
</evidence>
<feature type="compositionally biased region" description="Low complexity" evidence="1">
    <location>
        <begin position="282"/>
        <end position="302"/>
    </location>
</feature>
<feature type="compositionally biased region" description="Low complexity" evidence="1">
    <location>
        <begin position="416"/>
        <end position="428"/>
    </location>
</feature>
<gene>
    <name evidence="2" type="ORF">HYQ45_004359</name>
</gene>
<name>A0A8I3ATC7_VERLO</name>
<feature type="region of interest" description="Disordered" evidence="1">
    <location>
        <begin position="235"/>
        <end position="254"/>
    </location>
</feature>
<dbReference type="AlphaFoldDB" id="A0A8I3ATC7"/>
<feature type="compositionally biased region" description="Basic and acidic residues" evidence="1">
    <location>
        <begin position="477"/>
        <end position="490"/>
    </location>
</feature>